<keyword evidence="5" id="KW-1185">Reference proteome</keyword>
<dbReference type="PROSITE" id="PS51473">
    <property type="entry name" value="GNK2"/>
    <property type="match status" value="2"/>
</dbReference>
<evidence type="ECO:0000313" key="4">
    <source>
        <dbReference type="EMBL" id="PQQ02159.1"/>
    </source>
</evidence>
<evidence type="ECO:0000256" key="1">
    <source>
        <dbReference type="ARBA" id="ARBA00022729"/>
    </source>
</evidence>
<sequence>MDAIQRCPNGKGIVIWYDECMLRYSDQPFFSTAVNTPRNFLRSSTDAMQPPVGFNQVLETTMNQLLTKAAANNTNGTVLKYFATEEDQIKGFNNDTLYSLGQCTPDLSSADCKWCLEEAVGHIVSKEYQYQGGRFLYPSCYIRYQLSPFYGTAIDEDFLPMLRYGRTNA</sequence>
<comment type="caution">
    <text evidence="4">The sequence shown here is derived from an EMBL/GenBank/DDBJ whole genome shotgun (WGS) entry which is preliminary data.</text>
</comment>
<dbReference type="Proteomes" id="UP000250321">
    <property type="component" value="Unassembled WGS sequence"/>
</dbReference>
<reference evidence="4 5" key="1">
    <citation type="submission" date="2018-02" db="EMBL/GenBank/DDBJ databases">
        <title>Draft genome of wild Prunus yedoensis var. nudiflora.</title>
        <authorList>
            <person name="Baek S."/>
            <person name="Kim J.-H."/>
            <person name="Choi K."/>
            <person name="Kim G.-B."/>
            <person name="Cho A."/>
            <person name="Jang H."/>
            <person name="Shin C.-H."/>
            <person name="Yu H.-J."/>
            <person name="Mun J.-H."/>
        </authorList>
    </citation>
    <scope>NUCLEOTIDE SEQUENCE [LARGE SCALE GENOMIC DNA]</scope>
    <source>
        <strain evidence="5">cv. Jeju island</strain>
        <tissue evidence="4">Leaf</tissue>
    </source>
</reference>
<keyword evidence="1" id="KW-0732">Signal</keyword>
<feature type="domain" description="Gnk2-homologous" evidence="3">
    <location>
        <begin position="1"/>
        <end position="29"/>
    </location>
</feature>
<evidence type="ECO:0000259" key="3">
    <source>
        <dbReference type="PROSITE" id="PS51473"/>
    </source>
</evidence>
<keyword evidence="4" id="KW-0808">Transferase</keyword>
<keyword evidence="2" id="KW-0677">Repeat</keyword>
<dbReference type="OrthoDB" id="1700189at2759"/>
<dbReference type="Gene3D" id="3.30.430.20">
    <property type="entry name" value="Gnk2 domain, C-X8-C-X2-C motif"/>
    <property type="match status" value="2"/>
</dbReference>
<protein>
    <submittedName>
        <fullName evidence="4">Cysteine-rich receptor-like protein kinase 10</fullName>
    </submittedName>
</protein>
<dbReference type="GO" id="GO:0016301">
    <property type="term" value="F:kinase activity"/>
    <property type="evidence" value="ECO:0007669"/>
    <property type="project" value="UniProtKB-KW"/>
</dbReference>
<dbReference type="STRING" id="2094558.A0A314YBB2"/>
<feature type="domain" description="Gnk2-homologous" evidence="3">
    <location>
        <begin position="36"/>
        <end position="149"/>
    </location>
</feature>
<accession>A0A314YBB2</accession>
<dbReference type="EMBL" id="PJQY01001493">
    <property type="protein sequence ID" value="PQQ02159.1"/>
    <property type="molecule type" value="Genomic_DNA"/>
</dbReference>
<evidence type="ECO:0000256" key="2">
    <source>
        <dbReference type="ARBA" id="ARBA00022737"/>
    </source>
</evidence>
<gene>
    <name evidence="4" type="ORF">Pyn_05302</name>
</gene>
<dbReference type="AlphaFoldDB" id="A0A314YBB2"/>
<name>A0A314YBB2_PRUYE</name>
<organism evidence="4 5">
    <name type="scientific">Prunus yedoensis var. nudiflora</name>
    <dbReference type="NCBI Taxonomy" id="2094558"/>
    <lineage>
        <taxon>Eukaryota</taxon>
        <taxon>Viridiplantae</taxon>
        <taxon>Streptophyta</taxon>
        <taxon>Embryophyta</taxon>
        <taxon>Tracheophyta</taxon>
        <taxon>Spermatophyta</taxon>
        <taxon>Magnoliopsida</taxon>
        <taxon>eudicotyledons</taxon>
        <taxon>Gunneridae</taxon>
        <taxon>Pentapetalae</taxon>
        <taxon>rosids</taxon>
        <taxon>fabids</taxon>
        <taxon>Rosales</taxon>
        <taxon>Rosaceae</taxon>
        <taxon>Amygdaloideae</taxon>
        <taxon>Amygdaleae</taxon>
        <taxon>Prunus</taxon>
    </lineage>
</organism>
<dbReference type="InterPro" id="IPR038408">
    <property type="entry name" value="GNK2_sf"/>
</dbReference>
<dbReference type="InterPro" id="IPR002902">
    <property type="entry name" value="GNK2"/>
</dbReference>
<evidence type="ECO:0000313" key="5">
    <source>
        <dbReference type="Proteomes" id="UP000250321"/>
    </source>
</evidence>
<dbReference type="CDD" id="cd23509">
    <property type="entry name" value="Gnk2-like"/>
    <property type="match status" value="1"/>
</dbReference>
<dbReference type="PANTHER" id="PTHR32099">
    <property type="entry name" value="CYSTEINE-RICH REPEAT SECRETORY PROTEIN"/>
    <property type="match status" value="1"/>
</dbReference>
<dbReference type="Pfam" id="PF01657">
    <property type="entry name" value="Stress-antifung"/>
    <property type="match status" value="1"/>
</dbReference>
<dbReference type="PANTHER" id="PTHR32099:SF42">
    <property type="entry name" value="CYSTEINE-RICH RECEPTOR-LIKE PROTEIN KINASE 9-RELATED"/>
    <property type="match status" value="1"/>
</dbReference>
<keyword evidence="4" id="KW-0675">Receptor</keyword>
<proteinExistence type="predicted"/>
<keyword evidence="4" id="KW-0418">Kinase</keyword>